<dbReference type="PANTHER" id="PTHR33669">
    <property type="entry name" value="PROTEIN NEGATIVE REGULATOR OF RESISTANCE"/>
    <property type="match status" value="1"/>
</dbReference>
<evidence type="ECO:0000256" key="2">
    <source>
        <dbReference type="ARBA" id="ARBA00009937"/>
    </source>
</evidence>
<feature type="transmembrane region" description="Helical" evidence="6">
    <location>
        <begin position="6"/>
        <end position="27"/>
    </location>
</feature>
<evidence type="ECO:0000256" key="5">
    <source>
        <dbReference type="SAM" id="MobiDB-lite"/>
    </source>
</evidence>
<evidence type="ECO:0000313" key="8">
    <source>
        <dbReference type="Proteomes" id="UP001341840"/>
    </source>
</evidence>
<dbReference type="Pfam" id="PF15699">
    <property type="entry name" value="NPR1_interact"/>
    <property type="match status" value="1"/>
</dbReference>
<keyword evidence="6" id="KW-0812">Transmembrane</keyword>
<keyword evidence="3" id="KW-0539">Nucleus</keyword>
<dbReference type="PANTHER" id="PTHR33669:SF1">
    <property type="entry name" value="PROTEIN NIM1-INTERACTING 1"/>
    <property type="match status" value="1"/>
</dbReference>
<keyword evidence="4" id="KW-0175">Coiled coil</keyword>
<dbReference type="Proteomes" id="UP001341840">
    <property type="component" value="Unassembled WGS sequence"/>
</dbReference>
<dbReference type="EMBL" id="JASCZI010060432">
    <property type="protein sequence ID" value="MED6131218.1"/>
    <property type="molecule type" value="Genomic_DNA"/>
</dbReference>
<evidence type="ECO:0000256" key="3">
    <source>
        <dbReference type="ARBA" id="ARBA00023242"/>
    </source>
</evidence>
<evidence type="ECO:0000313" key="7">
    <source>
        <dbReference type="EMBL" id="MED6131218.1"/>
    </source>
</evidence>
<protein>
    <submittedName>
        <fullName evidence="7">Uncharacterized protein</fullName>
    </submittedName>
</protein>
<dbReference type="InterPro" id="IPR031425">
    <property type="entry name" value="NPR1/NH1-interacting"/>
</dbReference>
<accession>A0ABU6S547</accession>
<gene>
    <name evidence="7" type="ORF">PIB30_007907</name>
</gene>
<keyword evidence="8" id="KW-1185">Reference proteome</keyword>
<sequence>MPLINPFPQLFTTLITPTLLSSSLIFLQIMERKKRGVVTYGGHHHDDDDSGDEAKMEKFYSLLRRFRDARDRRKSELKEMENNNQESNVINKKAKTAEVSFVLQDFTTEIEFRKPPLVFPNPVRCDAVTDAKKGKKEQRQQDRPLDLKLAL</sequence>
<reference evidence="7 8" key="1">
    <citation type="journal article" date="2023" name="Plants (Basel)">
        <title>Bridging the Gap: Combining Genomics and Transcriptomics Approaches to Understand Stylosanthes scabra, an Orphan Legume from the Brazilian Caatinga.</title>
        <authorList>
            <person name="Ferreira-Neto J.R.C."/>
            <person name="da Silva M.D."/>
            <person name="Binneck E."/>
            <person name="de Melo N.F."/>
            <person name="da Silva R.H."/>
            <person name="de Melo A.L.T.M."/>
            <person name="Pandolfi V."/>
            <person name="Bustamante F.O."/>
            <person name="Brasileiro-Vidal A.C."/>
            <person name="Benko-Iseppon A.M."/>
        </authorList>
    </citation>
    <scope>NUCLEOTIDE SEQUENCE [LARGE SCALE GENOMIC DNA]</scope>
    <source>
        <tissue evidence="7">Leaves</tissue>
    </source>
</reference>
<evidence type="ECO:0000256" key="1">
    <source>
        <dbReference type="ARBA" id="ARBA00004123"/>
    </source>
</evidence>
<comment type="caution">
    <text evidence="7">The sequence shown here is derived from an EMBL/GenBank/DDBJ whole genome shotgun (WGS) entry which is preliminary data.</text>
</comment>
<keyword evidence="6" id="KW-1133">Transmembrane helix</keyword>
<evidence type="ECO:0000256" key="6">
    <source>
        <dbReference type="SAM" id="Phobius"/>
    </source>
</evidence>
<organism evidence="7 8">
    <name type="scientific">Stylosanthes scabra</name>
    <dbReference type="NCBI Taxonomy" id="79078"/>
    <lineage>
        <taxon>Eukaryota</taxon>
        <taxon>Viridiplantae</taxon>
        <taxon>Streptophyta</taxon>
        <taxon>Embryophyta</taxon>
        <taxon>Tracheophyta</taxon>
        <taxon>Spermatophyta</taxon>
        <taxon>Magnoliopsida</taxon>
        <taxon>eudicotyledons</taxon>
        <taxon>Gunneridae</taxon>
        <taxon>Pentapetalae</taxon>
        <taxon>rosids</taxon>
        <taxon>fabids</taxon>
        <taxon>Fabales</taxon>
        <taxon>Fabaceae</taxon>
        <taxon>Papilionoideae</taxon>
        <taxon>50 kb inversion clade</taxon>
        <taxon>dalbergioids sensu lato</taxon>
        <taxon>Dalbergieae</taxon>
        <taxon>Pterocarpus clade</taxon>
        <taxon>Stylosanthes</taxon>
    </lineage>
</organism>
<name>A0ABU6S547_9FABA</name>
<evidence type="ECO:0000256" key="4">
    <source>
        <dbReference type="SAM" id="Coils"/>
    </source>
</evidence>
<keyword evidence="6" id="KW-0472">Membrane</keyword>
<comment type="similarity">
    <text evidence="2">Belongs to the NPR1-interactor family.</text>
</comment>
<feature type="region of interest" description="Disordered" evidence="5">
    <location>
        <begin position="129"/>
        <end position="151"/>
    </location>
</feature>
<comment type="subcellular location">
    <subcellularLocation>
        <location evidence="1">Nucleus</location>
    </subcellularLocation>
</comment>
<feature type="coiled-coil region" evidence="4">
    <location>
        <begin position="63"/>
        <end position="97"/>
    </location>
</feature>
<proteinExistence type="inferred from homology"/>